<keyword evidence="5" id="KW-1185">Reference proteome</keyword>
<evidence type="ECO:0000256" key="3">
    <source>
        <dbReference type="ARBA" id="ARBA00023002"/>
    </source>
</evidence>
<dbReference type="EMBL" id="VFLP01000035">
    <property type="protein sequence ID" value="TRX92614.1"/>
    <property type="molecule type" value="Genomic_DNA"/>
</dbReference>
<dbReference type="FunFam" id="3.40.50.720:FF:000084">
    <property type="entry name" value="Short-chain dehydrogenase reductase"/>
    <property type="match status" value="1"/>
</dbReference>
<evidence type="ECO:0000256" key="1">
    <source>
        <dbReference type="ARBA" id="ARBA00006484"/>
    </source>
</evidence>
<dbReference type="PRINTS" id="PR00081">
    <property type="entry name" value="GDHRDH"/>
</dbReference>
<dbReference type="PANTHER" id="PTHR24321">
    <property type="entry name" value="DEHYDROGENASES, SHORT CHAIN"/>
    <property type="match status" value="1"/>
</dbReference>
<dbReference type="Pfam" id="PF13561">
    <property type="entry name" value="adh_short_C2"/>
    <property type="match status" value="1"/>
</dbReference>
<dbReference type="InterPro" id="IPR036291">
    <property type="entry name" value="NAD(P)-bd_dom_sf"/>
</dbReference>
<dbReference type="GO" id="GO:0016491">
    <property type="term" value="F:oxidoreductase activity"/>
    <property type="evidence" value="ECO:0007669"/>
    <property type="project" value="UniProtKB-KW"/>
</dbReference>
<dbReference type="PANTHER" id="PTHR24321:SF8">
    <property type="entry name" value="ESTRADIOL 17-BETA-DEHYDROGENASE 8-RELATED"/>
    <property type="match status" value="1"/>
</dbReference>
<proteinExistence type="inferred from homology"/>
<comment type="caution">
    <text evidence="4">The sequence shown here is derived from an EMBL/GenBank/DDBJ whole genome shotgun (WGS) entry which is preliminary data.</text>
</comment>
<dbReference type="SUPFAM" id="SSF51735">
    <property type="entry name" value="NAD(P)-binding Rossmann-fold domains"/>
    <property type="match status" value="1"/>
</dbReference>
<organism evidence="4 5">
    <name type="scientific">Xylaria flabelliformis</name>
    <dbReference type="NCBI Taxonomy" id="2512241"/>
    <lineage>
        <taxon>Eukaryota</taxon>
        <taxon>Fungi</taxon>
        <taxon>Dikarya</taxon>
        <taxon>Ascomycota</taxon>
        <taxon>Pezizomycotina</taxon>
        <taxon>Sordariomycetes</taxon>
        <taxon>Xylariomycetidae</taxon>
        <taxon>Xylariales</taxon>
        <taxon>Xylariaceae</taxon>
        <taxon>Xylaria</taxon>
    </lineage>
</organism>
<keyword evidence="3" id="KW-0560">Oxidoreductase</keyword>
<comment type="similarity">
    <text evidence="1">Belongs to the short-chain dehydrogenases/reductases (SDR) family.</text>
</comment>
<name>A0A553HXD6_9PEZI</name>
<dbReference type="OrthoDB" id="5840532at2759"/>
<sequence>MEVWFQDGNVEAIRRPPIPDEFVAMAIPISTDEDGRGNQVGILLLSIEGTGSVRSALTGTYTIYLKTSRSSFITTMNVNGNGLIIGGGGGIGRACVLAFARYGAAAVVVADVNLDAAVQVCEDSRTHATHPHFKAEPHAVDVTSRSSVDDLTAYATRLLGRIDYCVNAAGLGAETQREVADADPDEFARLLQTNVTGAFLVMKSISAIMKTQDARLNDTNSPARGTTRGSIVVIGSASSFSSGPGLMQYTTSKFGVLGLAKNSALDNAQYGIRVNCICPSWVNTPMVKQAVDNMPGLGEKINSTVPLGRIATPEEVADAVIFMSSPLSSYVTGSGFIMDGGTTLTSHT</sequence>
<dbReference type="InterPro" id="IPR002347">
    <property type="entry name" value="SDR_fam"/>
</dbReference>
<dbReference type="AlphaFoldDB" id="A0A553HXD6"/>
<dbReference type="STRING" id="2512241.A0A553HXD6"/>
<accession>A0A553HXD6</accession>
<evidence type="ECO:0000256" key="2">
    <source>
        <dbReference type="ARBA" id="ARBA00022857"/>
    </source>
</evidence>
<dbReference type="CDD" id="cd05233">
    <property type="entry name" value="SDR_c"/>
    <property type="match status" value="1"/>
</dbReference>
<protein>
    <submittedName>
        <fullName evidence="4">Uncharacterized protein</fullName>
    </submittedName>
</protein>
<keyword evidence="2" id="KW-0521">NADP</keyword>
<reference evidence="5" key="1">
    <citation type="submission" date="2019-06" db="EMBL/GenBank/DDBJ databases">
        <title>Draft genome sequence of the griseofulvin-producing fungus Xylaria cubensis strain G536.</title>
        <authorList>
            <person name="Mead M.E."/>
            <person name="Raja H.A."/>
            <person name="Steenwyk J.L."/>
            <person name="Knowles S.L."/>
            <person name="Oberlies N.H."/>
            <person name="Rokas A."/>
        </authorList>
    </citation>
    <scope>NUCLEOTIDE SEQUENCE [LARGE SCALE GENOMIC DNA]</scope>
    <source>
        <strain evidence="5">G536</strain>
    </source>
</reference>
<evidence type="ECO:0000313" key="5">
    <source>
        <dbReference type="Proteomes" id="UP000319160"/>
    </source>
</evidence>
<dbReference type="Gene3D" id="3.40.50.720">
    <property type="entry name" value="NAD(P)-binding Rossmann-like Domain"/>
    <property type="match status" value="1"/>
</dbReference>
<evidence type="ECO:0000313" key="4">
    <source>
        <dbReference type="EMBL" id="TRX92614.1"/>
    </source>
</evidence>
<dbReference type="Proteomes" id="UP000319160">
    <property type="component" value="Unassembled WGS sequence"/>
</dbReference>
<dbReference type="PRINTS" id="PR00080">
    <property type="entry name" value="SDRFAMILY"/>
</dbReference>
<gene>
    <name evidence="4" type="ORF">FHL15_006541</name>
</gene>